<organism evidence="3 4">
    <name type="scientific">Sinomonas humi</name>
    <dbReference type="NCBI Taxonomy" id="1338436"/>
    <lineage>
        <taxon>Bacteria</taxon>
        <taxon>Bacillati</taxon>
        <taxon>Actinomycetota</taxon>
        <taxon>Actinomycetes</taxon>
        <taxon>Micrococcales</taxon>
        <taxon>Micrococcaceae</taxon>
        <taxon>Sinomonas</taxon>
    </lineage>
</organism>
<name>A0A0B2AN46_9MICC</name>
<feature type="transmembrane region" description="Helical" evidence="2">
    <location>
        <begin position="294"/>
        <end position="311"/>
    </location>
</feature>
<dbReference type="Proteomes" id="UP000030982">
    <property type="component" value="Unassembled WGS sequence"/>
</dbReference>
<feature type="region of interest" description="Disordered" evidence="1">
    <location>
        <begin position="1"/>
        <end position="34"/>
    </location>
</feature>
<feature type="transmembrane region" description="Helical" evidence="2">
    <location>
        <begin position="246"/>
        <end position="265"/>
    </location>
</feature>
<keyword evidence="2" id="KW-0812">Transmembrane</keyword>
<gene>
    <name evidence="3" type="ORF">LK10_03550</name>
</gene>
<evidence type="ECO:0000256" key="2">
    <source>
        <dbReference type="SAM" id="Phobius"/>
    </source>
</evidence>
<feature type="transmembrane region" description="Helical" evidence="2">
    <location>
        <begin position="127"/>
        <end position="145"/>
    </location>
</feature>
<feature type="transmembrane region" description="Helical" evidence="2">
    <location>
        <begin position="332"/>
        <end position="352"/>
    </location>
</feature>
<evidence type="ECO:0000256" key="1">
    <source>
        <dbReference type="SAM" id="MobiDB-lite"/>
    </source>
</evidence>
<feature type="transmembrane region" description="Helical" evidence="2">
    <location>
        <begin position="364"/>
        <end position="386"/>
    </location>
</feature>
<dbReference type="EMBL" id="JTDL01000037">
    <property type="protein sequence ID" value="KHL05036.1"/>
    <property type="molecule type" value="Genomic_DNA"/>
</dbReference>
<feature type="transmembrane region" description="Helical" evidence="2">
    <location>
        <begin position="151"/>
        <end position="170"/>
    </location>
</feature>
<dbReference type="STRING" id="1338436.LK10_03550"/>
<evidence type="ECO:0000313" key="4">
    <source>
        <dbReference type="Proteomes" id="UP000030982"/>
    </source>
</evidence>
<keyword evidence="2" id="KW-0472">Membrane</keyword>
<accession>A0A0B2AN46</accession>
<feature type="transmembrane region" description="Helical" evidence="2">
    <location>
        <begin position="201"/>
        <end position="234"/>
    </location>
</feature>
<dbReference type="AlphaFoldDB" id="A0A0B2AN46"/>
<keyword evidence="4" id="KW-1185">Reference proteome</keyword>
<sequence>MSHAAKTEQRASAPFAQPDGDQYAPGAIPDRERPHSGTHRLFKWMSGRQWLLAWLATVPFGLLRASTLSESDTFWQVRTGLLTLTQKSLPTADPFSWTAKGQPWTLNSWGFNVIVALAYRVAALPGVALAGAAFVVAVTGLMLFLSRKLGATAVMAGAIVFLTSPLLIGWFSARPQLVDYIAVLVLVLLLQPLVAGRPRAWHIAAVGLLVIAWVNLHAGALFGVAIVGAVTVLASIRRVTRPRVGWCIAALAVAAVGSCLNPYGIGVVAQTGQVQSASAGIITEWDHVNIADPIQMIMLGLGVAGLAIALYRKDTAFAGALSIAVTGSITAIRILPILLLLAVPVLAAFASHPVVRRYTYSRRIMLANGAVAIVVAAAAVTFPNLAHVGRPDPGRYSSSVVNAIPSGCKLFNSYEIGGFVMLERPDVPVSLDSRNDLYGSERVLKDKQIIDGKGDLEQGLEGAGCVLVPPTSGLAQYLQHNQAWRRTAGDGAAVLFVRS</sequence>
<reference evidence="3 4" key="1">
    <citation type="submission" date="2014-09" db="EMBL/GenBank/DDBJ databases">
        <title>Genome sequence of Sinomonas sp. MUSC 117.</title>
        <authorList>
            <person name="Lee L.-H."/>
        </authorList>
    </citation>
    <scope>NUCLEOTIDE SEQUENCE [LARGE SCALE GENOMIC DNA]</scope>
    <source>
        <strain evidence="3 4">MUSC 117</strain>
    </source>
</reference>
<evidence type="ECO:0000313" key="3">
    <source>
        <dbReference type="EMBL" id="KHL05036.1"/>
    </source>
</evidence>
<evidence type="ECO:0008006" key="5">
    <source>
        <dbReference type="Google" id="ProtNLM"/>
    </source>
</evidence>
<proteinExistence type="predicted"/>
<comment type="caution">
    <text evidence="3">The sequence shown here is derived from an EMBL/GenBank/DDBJ whole genome shotgun (WGS) entry which is preliminary data.</text>
</comment>
<keyword evidence="2" id="KW-1133">Transmembrane helix</keyword>
<protein>
    <recommendedName>
        <fullName evidence="5">Glycosyltransferase RgtA/B/C/D-like domain-containing protein</fullName>
    </recommendedName>
</protein>
<feature type="transmembrane region" description="Helical" evidence="2">
    <location>
        <begin position="177"/>
        <end position="195"/>
    </location>
</feature>